<dbReference type="AlphaFoldDB" id="A0A662D770"/>
<evidence type="ECO:0000313" key="7">
    <source>
        <dbReference type="Proteomes" id="UP000280417"/>
    </source>
</evidence>
<organism evidence="6 7">
    <name type="scientific">Aerophobetes bacterium</name>
    <dbReference type="NCBI Taxonomy" id="2030807"/>
    <lineage>
        <taxon>Bacteria</taxon>
        <taxon>Candidatus Aerophobota</taxon>
    </lineage>
</organism>
<evidence type="ECO:0000256" key="4">
    <source>
        <dbReference type="ARBA" id="ARBA00023014"/>
    </source>
</evidence>
<sequence>MFVRIPAPVSGGLILSYKCNASCRHCMYACSPKWRNEWIDKNLLDEMLKLLSEYIRPAYTGSNSIGVNEGLHFTGGEPFLNYELLLYATEKASAYGIPSLFVETNCFWAKDDETAFQMLSELKMAGMKGILISVNPFFLEYVPFERTERAIEAALRVFGRNVVVYQFECYRLFKALGIKGKMSFEDFLGIRGARDFMDRTEFFIMGRAAVKMEELGLFIKYRPESFYSTPCIPSFLRPWHNHYDLYYNIVPGFCGGLSLGNVFKLPLLIERGIDIGRYKILGFLVNENIEGLLKFAKEYGYTEKEGGYLSKCHLCLDIRMYLYNIDEKHDLFPELTPDGFYKNLL</sequence>
<evidence type="ECO:0000256" key="1">
    <source>
        <dbReference type="ARBA" id="ARBA00022691"/>
    </source>
</evidence>
<dbReference type="GO" id="GO:0046872">
    <property type="term" value="F:metal ion binding"/>
    <property type="evidence" value="ECO:0007669"/>
    <property type="project" value="UniProtKB-KW"/>
</dbReference>
<gene>
    <name evidence="6" type="ORF">DRJ04_09205</name>
</gene>
<keyword evidence="1" id="KW-0949">S-adenosyl-L-methionine</keyword>
<accession>A0A662D770</accession>
<dbReference type="Proteomes" id="UP000280417">
    <property type="component" value="Unassembled WGS sequence"/>
</dbReference>
<dbReference type="InterPro" id="IPR013785">
    <property type="entry name" value="Aldolase_TIM"/>
</dbReference>
<feature type="domain" description="Radical SAM core" evidence="5">
    <location>
        <begin position="14"/>
        <end position="157"/>
    </location>
</feature>
<dbReference type="CDD" id="cd01335">
    <property type="entry name" value="Radical_SAM"/>
    <property type="match status" value="1"/>
</dbReference>
<keyword evidence="3" id="KW-0408">Iron</keyword>
<keyword evidence="2" id="KW-0479">Metal-binding</keyword>
<proteinExistence type="predicted"/>
<dbReference type="GO" id="GO:0003824">
    <property type="term" value="F:catalytic activity"/>
    <property type="evidence" value="ECO:0007669"/>
    <property type="project" value="InterPro"/>
</dbReference>
<dbReference type="Gene3D" id="3.20.20.70">
    <property type="entry name" value="Aldolase class I"/>
    <property type="match status" value="1"/>
</dbReference>
<protein>
    <recommendedName>
        <fullName evidence="5">Radical SAM core domain-containing protein</fullName>
    </recommendedName>
</protein>
<reference evidence="6 7" key="1">
    <citation type="submission" date="2018-06" db="EMBL/GenBank/DDBJ databases">
        <title>Extensive metabolic versatility and redundancy in microbially diverse, dynamic hydrothermal sediments.</title>
        <authorList>
            <person name="Dombrowski N."/>
            <person name="Teske A."/>
            <person name="Baker B.J."/>
        </authorList>
    </citation>
    <scope>NUCLEOTIDE SEQUENCE [LARGE SCALE GENOMIC DNA]</scope>
    <source>
        <strain evidence="6">B3_G15</strain>
    </source>
</reference>
<dbReference type="EMBL" id="QMQA01000320">
    <property type="protein sequence ID" value="RLE10472.1"/>
    <property type="molecule type" value="Genomic_DNA"/>
</dbReference>
<evidence type="ECO:0000256" key="3">
    <source>
        <dbReference type="ARBA" id="ARBA00023004"/>
    </source>
</evidence>
<dbReference type="SUPFAM" id="SSF102114">
    <property type="entry name" value="Radical SAM enzymes"/>
    <property type="match status" value="1"/>
</dbReference>
<name>A0A662D770_UNCAE</name>
<dbReference type="InterPro" id="IPR058240">
    <property type="entry name" value="rSAM_sf"/>
</dbReference>
<dbReference type="SFLD" id="SFLDS00029">
    <property type="entry name" value="Radical_SAM"/>
    <property type="match status" value="1"/>
</dbReference>
<comment type="caution">
    <text evidence="6">The sequence shown here is derived from an EMBL/GenBank/DDBJ whole genome shotgun (WGS) entry which is preliminary data.</text>
</comment>
<dbReference type="InterPro" id="IPR007197">
    <property type="entry name" value="rSAM"/>
</dbReference>
<dbReference type="GO" id="GO:0051536">
    <property type="term" value="F:iron-sulfur cluster binding"/>
    <property type="evidence" value="ECO:0007669"/>
    <property type="project" value="UniProtKB-KW"/>
</dbReference>
<keyword evidence="4" id="KW-0411">Iron-sulfur</keyword>
<dbReference type="Pfam" id="PF04055">
    <property type="entry name" value="Radical_SAM"/>
    <property type="match status" value="1"/>
</dbReference>
<evidence type="ECO:0000259" key="5">
    <source>
        <dbReference type="Pfam" id="PF04055"/>
    </source>
</evidence>
<evidence type="ECO:0000256" key="2">
    <source>
        <dbReference type="ARBA" id="ARBA00022723"/>
    </source>
</evidence>
<evidence type="ECO:0000313" key="6">
    <source>
        <dbReference type="EMBL" id="RLE10472.1"/>
    </source>
</evidence>